<organism evidence="2 3">
    <name type="scientific">Ancylostoma ceylanicum</name>
    <dbReference type="NCBI Taxonomy" id="53326"/>
    <lineage>
        <taxon>Eukaryota</taxon>
        <taxon>Metazoa</taxon>
        <taxon>Ecdysozoa</taxon>
        <taxon>Nematoda</taxon>
        <taxon>Chromadorea</taxon>
        <taxon>Rhabditida</taxon>
        <taxon>Rhabditina</taxon>
        <taxon>Rhabditomorpha</taxon>
        <taxon>Strongyloidea</taxon>
        <taxon>Ancylostomatidae</taxon>
        <taxon>Ancylostomatinae</taxon>
        <taxon>Ancylostoma</taxon>
    </lineage>
</organism>
<dbReference type="PANTHER" id="PTHR10334">
    <property type="entry name" value="CYSTEINE-RICH SECRETORY PROTEIN-RELATED"/>
    <property type="match status" value="1"/>
</dbReference>
<name>A0A016TXW8_9BILA</name>
<gene>
    <name evidence="2" type="primary">Acey_s0071.g526</name>
    <name evidence="2" type="synonym">ASP-s0071.g526</name>
    <name evidence="2" type="ORF">Y032_0071g526</name>
</gene>
<sequence>MTVEHSDREVLEIFIYNDFGYNFSLQGIFVTLALLRDIVETADVPAAFGCRNSLISDEWREMVLNFHNDKRRNVAIGKQNFKGGTMPKAQNMNELAWDCNLEKEAQENAEQCTDYTSQKYGFNQQKFKCKTCDANEKAKEVLNTWWKEVRSATLSDGNKYDKTTVPHFGQMAFHESTIMACSYAACSGQTNLLCLYEKAAVDQQVLYTAGDTCGGCAQNCINNLCQPNPVNHIADTKTCNDGNLSDELTEAATNMHNYYRRVIATGWAKDPKSAYAPRASKMNKLEYLCDLYGKSAAEKVDGCAWPVPDPTTGVQITHKISNNWTIPHRDALEQAISTWYGELEKAGGIGEDPTYKDDMKTNGLWNYANLANEANTKVGCAVKSCQKQGYTLVACQYDGTLSDDDPIYTTGNLCSKCSTNTANKNCEAESPKALCVA</sequence>
<accession>A0A016TXW8</accession>
<dbReference type="STRING" id="53326.A0A016TXW8"/>
<comment type="caution">
    <text evidence="2">The sequence shown here is derived from an EMBL/GenBank/DDBJ whole genome shotgun (WGS) entry which is preliminary data.</text>
</comment>
<evidence type="ECO:0000259" key="1">
    <source>
        <dbReference type="SMART" id="SM00198"/>
    </source>
</evidence>
<dbReference type="InterPro" id="IPR035940">
    <property type="entry name" value="CAP_sf"/>
</dbReference>
<dbReference type="Proteomes" id="UP000024635">
    <property type="component" value="Unassembled WGS sequence"/>
</dbReference>
<proteinExistence type="predicted"/>
<feature type="domain" description="SCP" evidence="1">
    <location>
        <begin position="58"/>
        <end position="204"/>
    </location>
</feature>
<dbReference type="InterPro" id="IPR001283">
    <property type="entry name" value="CRISP-related"/>
</dbReference>
<protein>
    <recommendedName>
        <fullName evidence="1">SCP domain-containing protein</fullName>
    </recommendedName>
</protein>
<evidence type="ECO:0000313" key="2">
    <source>
        <dbReference type="EMBL" id="EYC07208.1"/>
    </source>
</evidence>
<dbReference type="SMART" id="SM00198">
    <property type="entry name" value="SCP"/>
    <property type="match status" value="1"/>
</dbReference>
<evidence type="ECO:0000313" key="3">
    <source>
        <dbReference type="Proteomes" id="UP000024635"/>
    </source>
</evidence>
<reference evidence="3" key="1">
    <citation type="journal article" date="2015" name="Nat. Genet.">
        <title>The genome and transcriptome of the zoonotic hookworm Ancylostoma ceylanicum identify infection-specific gene families.</title>
        <authorList>
            <person name="Schwarz E.M."/>
            <person name="Hu Y."/>
            <person name="Antoshechkin I."/>
            <person name="Miller M.M."/>
            <person name="Sternberg P.W."/>
            <person name="Aroian R.V."/>
        </authorList>
    </citation>
    <scope>NUCLEOTIDE SEQUENCE</scope>
    <source>
        <strain evidence="3">HY135</strain>
    </source>
</reference>
<dbReference type="OrthoDB" id="414826at2759"/>
<dbReference type="Pfam" id="PF00188">
    <property type="entry name" value="CAP"/>
    <property type="match status" value="2"/>
</dbReference>
<dbReference type="AlphaFoldDB" id="A0A016TXW8"/>
<dbReference type="EMBL" id="JARK01001407">
    <property type="protein sequence ID" value="EYC07208.1"/>
    <property type="molecule type" value="Genomic_DNA"/>
</dbReference>
<dbReference type="SUPFAM" id="SSF55797">
    <property type="entry name" value="PR-1-like"/>
    <property type="match status" value="2"/>
</dbReference>
<dbReference type="InterPro" id="IPR014044">
    <property type="entry name" value="CAP_dom"/>
</dbReference>
<keyword evidence="3" id="KW-1185">Reference proteome</keyword>
<dbReference type="CDD" id="cd05380">
    <property type="entry name" value="CAP_euk"/>
    <property type="match status" value="2"/>
</dbReference>
<dbReference type="Gene3D" id="3.40.33.10">
    <property type="entry name" value="CAP"/>
    <property type="match status" value="2"/>
</dbReference>